<dbReference type="Proteomes" id="UP000249688">
    <property type="component" value="Unassembled WGS sequence"/>
</dbReference>
<evidence type="ECO:0000313" key="2">
    <source>
        <dbReference type="EMBL" id="PZW39476.1"/>
    </source>
</evidence>
<gene>
    <name evidence="2" type="ORF">C8P66_12855</name>
</gene>
<keyword evidence="3" id="KW-1185">Reference proteome</keyword>
<feature type="compositionally biased region" description="Gly residues" evidence="1">
    <location>
        <begin position="58"/>
        <end position="68"/>
    </location>
</feature>
<feature type="compositionally biased region" description="Basic and acidic residues" evidence="1">
    <location>
        <begin position="36"/>
        <end position="57"/>
    </location>
</feature>
<name>A0A2W7HY24_9PROT</name>
<sequence>MSSDRMFGMGNMLPFECSKLPIFVDATAGWCCYRSVHGDGDPDPKARGPPETLHEGQIEGGGGDGGEPVGSPPGRPP</sequence>
<accession>A0A2W7HY24</accession>
<evidence type="ECO:0000256" key="1">
    <source>
        <dbReference type="SAM" id="MobiDB-lite"/>
    </source>
</evidence>
<organism evidence="2 3">
    <name type="scientific">Humitalea rosea</name>
    <dbReference type="NCBI Taxonomy" id="990373"/>
    <lineage>
        <taxon>Bacteria</taxon>
        <taxon>Pseudomonadati</taxon>
        <taxon>Pseudomonadota</taxon>
        <taxon>Alphaproteobacteria</taxon>
        <taxon>Acetobacterales</taxon>
        <taxon>Roseomonadaceae</taxon>
        <taxon>Humitalea</taxon>
    </lineage>
</organism>
<evidence type="ECO:0000313" key="3">
    <source>
        <dbReference type="Proteomes" id="UP000249688"/>
    </source>
</evidence>
<dbReference type="EMBL" id="QKYU01000028">
    <property type="protein sequence ID" value="PZW39476.1"/>
    <property type="molecule type" value="Genomic_DNA"/>
</dbReference>
<dbReference type="AlphaFoldDB" id="A0A2W7HY24"/>
<reference evidence="2 3" key="1">
    <citation type="submission" date="2018-06" db="EMBL/GenBank/DDBJ databases">
        <title>Genomic Encyclopedia of Archaeal and Bacterial Type Strains, Phase II (KMG-II): from individual species to whole genera.</title>
        <authorList>
            <person name="Goeker M."/>
        </authorList>
    </citation>
    <scope>NUCLEOTIDE SEQUENCE [LARGE SCALE GENOMIC DNA]</scope>
    <source>
        <strain evidence="2 3">DSM 24525</strain>
    </source>
</reference>
<comment type="caution">
    <text evidence="2">The sequence shown here is derived from an EMBL/GenBank/DDBJ whole genome shotgun (WGS) entry which is preliminary data.</text>
</comment>
<protein>
    <submittedName>
        <fullName evidence="2">Uncharacterized protein</fullName>
    </submittedName>
</protein>
<proteinExistence type="predicted"/>
<feature type="region of interest" description="Disordered" evidence="1">
    <location>
        <begin position="35"/>
        <end position="77"/>
    </location>
</feature>